<protein>
    <submittedName>
        <fullName evidence="3">Gfo/Idh/MocA family oxidoreductase</fullName>
    </submittedName>
</protein>
<dbReference type="Gene3D" id="3.40.50.720">
    <property type="entry name" value="NAD(P)-binding Rossmann-like Domain"/>
    <property type="match status" value="1"/>
</dbReference>
<accession>A0A9D5JVU7</accession>
<dbReference type="SUPFAM" id="SSF55347">
    <property type="entry name" value="Glyceraldehyde-3-phosphate dehydrogenase-like, C-terminal domain"/>
    <property type="match status" value="1"/>
</dbReference>
<proteinExistence type="predicted"/>
<name>A0A9D5JVU7_9BACT</name>
<dbReference type="PANTHER" id="PTHR43708:SF4">
    <property type="entry name" value="OXIDOREDUCTASE YCEM-RELATED"/>
    <property type="match status" value="1"/>
</dbReference>
<sequence length="315" mass="35555">MPRIKVGVIGLGSFAHAARLPVLASLENIELTACMVRTQATVDRVARQFGFHQKYTDVETLIAESGIDAAFVITPKQTHYEIVKPLLEHGIHVFCEKPMAMSLKEAQAMVDLADQMDRLLMIGFNRRYAPVYERAKAEFADHPPDVCVAFKNRPGTEYRATMENAIHMVDLLRWFCGECVQIEAHAHFENPDYETTAGAMLRFASGTIGFLLGNRTCGQWMERVELYGDGKTVTVNCPDSMTVVDHEREHTMQMTPLRMGWATLQEKMGFRQEVVDFFECLKTGNTPRTTGRDVVNTHILLNEILRQAGLPEMES</sequence>
<dbReference type="InterPro" id="IPR051317">
    <property type="entry name" value="Gfo/Idh/MocA_oxidoreduct"/>
</dbReference>
<feature type="domain" description="GFO/IDH/MocA-like oxidoreductase" evidence="2">
    <location>
        <begin position="156"/>
        <end position="232"/>
    </location>
</feature>
<dbReference type="Pfam" id="PF01408">
    <property type="entry name" value="GFO_IDH_MocA"/>
    <property type="match status" value="1"/>
</dbReference>
<feature type="domain" description="Gfo/Idh/MocA-like oxidoreductase N-terminal" evidence="1">
    <location>
        <begin position="4"/>
        <end position="124"/>
    </location>
</feature>
<dbReference type="Pfam" id="PF22725">
    <property type="entry name" value="GFO_IDH_MocA_C3"/>
    <property type="match status" value="1"/>
</dbReference>
<organism evidence="3 4">
    <name type="scientific">candidate division KSB3 bacterium</name>
    <dbReference type="NCBI Taxonomy" id="2044937"/>
    <lineage>
        <taxon>Bacteria</taxon>
        <taxon>candidate division KSB3</taxon>
    </lineage>
</organism>
<dbReference type="PANTHER" id="PTHR43708">
    <property type="entry name" value="CONSERVED EXPRESSED OXIDOREDUCTASE (EUROFUNG)"/>
    <property type="match status" value="1"/>
</dbReference>
<dbReference type="Gene3D" id="3.30.360.10">
    <property type="entry name" value="Dihydrodipicolinate Reductase, domain 2"/>
    <property type="match status" value="1"/>
</dbReference>
<dbReference type="InterPro" id="IPR055170">
    <property type="entry name" value="GFO_IDH_MocA-like_dom"/>
</dbReference>
<gene>
    <name evidence="3" type="ORF">GF339_08660</name>
</gene>
<dbReference type="Proteomes" id="UP000649604">
    <property type="component" value="Unassembled WGS sequence"/>
</dbReference>
<evidence type="ECO:0000313" key="4">
    <source>
        <dbReference type="Proteomes" id="UP000649604"/>
    </source>
</evidence>
<dbReference type="SUPFAM" id="SSF51735">
    <property type="entry name" value="NAD(P)-binding Rossmann-fold domains"/>
    <property type="match status" value="1"/>
</dbReference>
<evidence type="ECO:0000259" key="2">
    <source>
        <dbReference type="Pfam" id="PF22725"/>
    </source>
</evidence>
<evidence type="ECO:0000313" key="3">
    <source>
        <dbReference type="EMBL" id="MBD3324641.1"/>
    </source>
</evidence>
<dbReference type="InterPro" id="IPR000683">
    <property type="entry name" value="Gfo/Idh/MocA-like_OxRdtase_N"/>
</dbReference>
<dbReference type="GO" id="GO:0000166">
    <property type="term" value="F:nucleotide binding"/>
    <property type="evidence" value="ECO:0007669"/>
    <property type="project" value="InterPro"/>
</dbReference>
<reference evidence="3" key="1">
    <citation type="submission" date="2019-11" db="EMBL/GenBank/DDBJ databases">
        <title>Microbial mats filling the niche in hypersaline microbial mats.</title>
        <authorList>
            <person name="Wong H.L."/>
            <person name="Macleod F.I."/>
            <person name="White R.A. III"/>
            <person name="Burns B.P."/>
        </authorList>
    </citation>
    <scope>NUCLEOTIDE SEQUENCE</scope>
    <source>
        <strain evidence="3">Rbin_158</strain>
    </source>
</reference>
<dbReference type="EMBL" id="WJJP01000269">
    <property type="protein sequence ID" value="MBD3324641.1"/>
    <property type="molecule type" value="Genomic_DNA"/>
</dbReference>
<dbReference type="InterPro" id="IPR036291">
    <property type="entry name" value="NAD(P)-bd_dom_sf"/>
</dbReference>
<dbReference type="AlphaFoldDB" id="A0A9D5JVU7"/>
<comment type="caution">
    <text evidence="3">The sequence shown here is derived from an EMBL/GenBank/DDBJ whole genome shotgun (WGS) entry which is preliminary data.</text>
</comment>
<evidence type="ECO:0000259" key="1">
    <source>
        <dbReference type="Pfam" id="PF01408"/>
    </source>
</evidence>